<dbReference type="EMBL" id="CP034852">
    <property type="protein sequence ID" value="QCI26919.1"/>
    <property type="molecule type" value="Genomic_DNA"/>
</dbReference>
<dbReference type="Proteomes" id="UP000298782">
    <property type="component" value="Chromosome"/>
</dbReference>
<dbReference type="GO" id="GO:1990904">
    <property type="term" value="C:ribonucleoprotein complex"/>
    <property type="evidence" value="ECO:0007669"/>
    <property type="project" value="UniProtKB-KW"/>
</dbReference>
<sequence length="66" mass="7877">MNLIKENINIAELKKNLSDYLREQFNLKMQLSSGKLKQTHLIKKVRKKIAFIHTMITKTRKNNHNE</sequence>
<dbReference type="OrthoDB" id="9815192at2"/>
<dbReference type="GO" id="GO:0005840">
    <property type="term" value="C:ribosome"/>
    <property type="evidence" value="ECO:0007669"/>
    <property type="project" value="UniProtKB-KW"/>
</dbReference>
<reference evidence="7 8" key="1">
    <citation type="submission" date="2018-12" db="EMBL/GenBank/DDBJ databases">
        <authorList>
            <person name="Chong R.A."/>
        </authorList>
    </citation>
    <scope>NUCLEOTIDE SEQUENCE [LARGE SCALE GENOMIC DNA]</scope>
    <source>
        <strain evidence="7 8">Tca</strain>
    </source>
</reference>
<keyword evidence="8" id="KW-1185">Reference proteome</keyword>
<keyword evidence="2 5" id="KW-0689">Ribosomal protein</keyword>
<dbReference type="InterPro" id="IPR001854">
    <property type="entry name" value="Ribosomal_uL29"/>
</dbReference>
<organism evidence="7 8">
    <name type="scientific">Buchnera aphidicola</name>
    <name type="common">Thelaxes californica</name>
    <dbReference type="NCBI Taxonomy" id="1315998"/>
    <lineage>
        <taxon>Bacteria</taxon>
        <taxon>Pseudomonadati</taxon>
        <taxon>Pseudomonadota</taxon>
        <taxon>Gammaproteobacteria</taxon>
        <taxon>Enterobacterales</taxon>
        <taxon>Erwiniaceae</taxon>
        <taxon>Buchnera</taxon>
    </lineage>
</organism>
<gene>
    <name evidence="5" type="primary">rpmC</name>
    <name evidence="7" type="ORF">D9V80_02045</name>
</gene>
<accession>A0A4D6YC46</accession>
<dbReference type="NCBIfam" id="TIGR00012">
    <property type="entry name" value="L29"/>
    <property type="match status" value="1"/>
</dbReference>
<comment type="similarity">
    <text evidence="1 5">Belongs to the universal ribosomal protein uL29 family.</text>
</comment>
<dbReference type="InterPro" id="IPR036049">
    <property type="entry name" value="Ribosomal_uL29_sf"/>
</dbReference>
<keyword evidence="3 5" id="KW-0687">Ribonucleoprotein</keyword>
<evidence type="ECO:0000256" key="3">
    <source>
        <dbReference type="ARBA" id="ARBA00023274"/>
    </source>
</evidence>
<feature type="coiled-coil region" evidence="6">
    <location>
        <begin position="3"/>
        <end position="30"/>
    </location>
</feature>
<dbReference type="GO" id="GO:0006412">
    <property type="term" value="P:translation"/>
    <property type="evidence" value="ECO:0007669"/>
    <property type="project" value="UniProtKB-UniRule"/>
</dbReference>
<dbReference type="GO" id="GO:0003735">
    <property type="term" value="F:structural constituent of ribosome"/>
    <property type="evidence" value="ECO:0007669"/>
    <property type="project" value="InterPro"/>
</dbReference>
<evidence type="ECO:0000313" key="8">
    <source>
        <dbReference type="Proteomes" id="UP000298782"/>
    </source>
</evidence>
<evidence type="ECO:0000313" key="7">
    <source>
        <dbReference type="EMBL" id="QCI26919.1"/>
    </source>
</evidence>
<dbReference type="SUPFAM" id="SSF46561">
    <property type="entry name" value="Ribosomal protein L29 (L29p)"/>
    <property type="match status" value="1"/>
</dbReference>
<dbReference type="Pfam" id="PF00831">
    <property type="entry name" value="Ribosomal_L29"/>
    <property type="match status" value="1"/>
</dbReference>
<dbReference type="RefSeq" id="WP_158353740.1">
    <property type="nucleotide sequence ID" value="NZ_CP034852.1"/>
</dbReference>
<dbReference type="AlphaFoldDB" id="A0A4D6YC46"/>
<keyword evidence="6" id="KW-0175">Coiled coil</keyword>
<evidence type="ECO:0000256" key="5">
    <source>
        <dbReference type="HAMAP-Rule" id="MF_00374"/>
    </source>
</evidence>
<name>A0A4D6YC46_9GAMM</name>
<reference evidence="7 8" key="2">
    <citation type="submission" date="2019-05" db="EMBL/GenBank/DDBJ databases">
        <title>Genome evolution of the obligate endosymbiont Buchnera aphidicola.</title>
        <authorList>
            <person name="Moran N.A."/>
        </authorList>
    </citation>
    <scope>NUCLEOTIDE SEQUENCE [LARGE SCALE GENOMIC DNA]</scope>
    <source>
        <strain evidence="7 8">Tca</strain>
    </source>
</reference>
<evidence type="ECO:0000256" key="6">
    <source>
        <dbReference type="SAM" id="Coils"/>
    </source>
</evidence>
<evidence type="ECO:0000256" key="1">
    <source>
        <dbReference type="ARBA" id="ARBA00009254"/>
    </source>
</evidence>
<protein>
    <recommendedName>
        <fullName evidence="4 5">Large ribosomal subunit protein uL29</fullName>
    </recommendedName>
</protein>
<dbReference type="HAMAP" id="MF_00374">
    <property type="entry name" value="Ribosomal_uL29"/>
    <property type="match status" value="1"/>
</dbReference>
<proteinExistence type="inferred from homology"/>
<dbReference type="Gene3D" id="6.10.140.1970">
    <property type="match status" value="1"/>
</dbReference>
<evidence type="ECO:0000256" key="2">
    <source>
        <dbReference type="ARBA" id="ARBA00022980"/>
    </source>
</evidence>
<evidence type="ECO:0000256" key="4">
    <source>
        <dbReference type="ARBA" id="ARBA00035204"/>
    </source>
</evidence>